<feature type="chain" id="PRO_5001726181" evidence="1">
    <location>
        <begin position="21"/>
        <end position="146"/>
    </location>
</feature>
<dbReference type="OrthoDB" id="2284796at2759"/>
<name>A0A077WHN6_9FUNG</name>
<reference evidence="2" key="1">
    <citation type="journal article" date="2014" name="Genome Announc.">
        <title>De novo whole-genome sequence and genome annotation of Lichtheimia ramosa.</title>
        <authorList>
            <person name="Linde J."/>
            <person name="Schwartze V."/>
            <person name="Binder U."/>
            <person name="Lass-Florl C."/>
            <person name="Voigt K."/>
            <person name="Horn F."/>
        </authorList>
    </citation>
    <scope>NUCLEOTIDE SEQUENCE</scope>
    <source>
        <strain evidence="2">JMRC FSU:6197</strain>
    </source>
</reference>
<evidence type="ECO:0000256" key="1">
    <source>
        <dbReference type="SAM" id="SignalP"/>
    </source>
</evidence>
<feature type="signal peptide" evidence="1">
    <location>
        <begin position="1"/>
        <end position="20"/>
    </location>
</feature>
<keyword evidence="1" id="KW-0732">Signal</keyword>
<proteinExistence type="predicted"/>
<dbReference type="EMBL" id="LK023320">
    <property type="protein sequence ID" value="CDS06493.1"/>
    <property type="molecule type" value="Genomic_DNA"/>
</dbReference>
<accession>A0A077WHN6</accession>
<protein>
    <submittedName>
        <fullName evidence="2">Uncharacterized protein</fullName>
    </submittedName>
</protein>
<dbReference type="AlphaFoldDB" id="A0A077WHN6"/>
<evidence type="ECO:0000313" key="2">
    <source>
        <dbReference type="EMBL" id="CDS06493.1"/>
    </source>
</evidence>
<organism evidence="2">
    <name type="scientific">Lichtheimia ramosa</name>
    <dbReference type="NCBI Taxonomy" id="688394"/>
    <lineage>
        <taxon>Eukaryota</taxon>
        <taxon>Fungi</taxon>
        <taxon>Fungi incertae sedis</taxon>
        <taxon>Mucoromycota</taxon>
        <taxon>Mucoromycotina</taxon>
        <taxon>Mucoromycetes</taxon>
        <taxon>Mucorales</taxon>
        <taxon>Lichtheimiaceae</taxon>
        <taxon>Lichtheimia</taxon>
    </lineage>
</organism>
<sequence>MHFKLSLIATLAIGSLTVLGQGPGGAGASAGGAAPAGQGGGQDIGAVANDAQKDQCFGLCNDQDIKSSFKCYEKCLKTVLDGGDPTANPEPKVGQPVGTLEQRTTCFKKCEKQLIKQGENCYVDCLNQGASGTESPAAGSSPVSQG</sequence>
<gene>
    <name evidence="2" type="ORF">LRAMOSA09021</name>
</gene>